<feature type="domain" description="C-type lectin" evidence="3">
    <location>
        <begin position="298"/>
        <end position="424"/>
    </location>
</feature>
<keyword evidence="5" id="KW-1185">Reference proteome</keyword>
<dbReference type="InterPro" id="IPR016186">
    <property type="entry name" value="C-type_lectin-like/link_sf"/>
</dbReference>
<dbReference type="OrthoDB" id="7357196at2759"/>
<dbReference type="InterPro" id="IPR018378">
    <property type="entry name" value="C-type_lectin_CS"/>
</dbReference>
<feature type="signal peptide" evidence="2">
    <location>
        <begin position="1"/>
        <end position="19"/>
    </location>
</feature>
<dbReference type="InterPro" id="IPR001304">
    <property type="entry name" value="C-type_lectin-like"/>
</dbReference>
<dbReference type="AlphaFoldDB" id="A0A0L0C481"/>
<dbReference type="OMA" id="NILDLHT"/>
<dbReference type="InterPro" id="IPR016187">
    <property type="entry name" value="CTDL_fold"/>
</dbReference>
<dbReference type="PROSITE" id="PS50041">
    <property type="entry name" value="C_TYPE_LECTIN_2"/>
    <property type="match status" value="2"/>
</dbReference>
<evidence type="ECO:0000259" key="3">
    <source>
        <dbReference type="PROSITE" id="PS50041"/>
    </source>
</evidence>
<dbReference type="InterPro" id="IPR050111">
    <property type="entry name" value="C-type_lectin/snaclec_domain"/>
</dbReference>
<dbReference type="Pfam" id="PF00059">
    <property type="entry name" value="Lectin_C"/>
    <property type="match status" value="2"/>
</dbReference>
<dbReference type="SMART" id="SM00034">
    <property type="entry name" value="CLECT"/>
    <property type="match status" value="2"/>
</dbReference>
<dbReference type="Gene3D" id="3.10.100.10">
    <property type="entry name" value="Mannose-Binding Protein A, subunit A"/>
    <property type="match status" value="2"/>
</dbReference>
<name>A0A0L0C481_LUCCU</name>
<feature type="chain" id="PRO_5005535868" description="C-type lectin domain-containing protein" evidence="2">
    <location>
        <begin position="20"/>
        <end position="549"/>
    </location>
</feature>
<accession>A0A0L0C481</accession>
<reference evidence="4 5" key="1">
    <citation type="journal article" date="2015" name="Nat. Commun.">
        <title>Lucilia cuprina genome unlocks parasitic fly biology to underpin future interventions.</title>
        <authorList>
            <person name="Anstead C.A."/>
            <person name="Korhonen P.K."/>
            <person name="Young N.D."/>
            <person name="Hall R.S."/>
            <person name="Jex A.R."/>
            <person name="Murali S.C."/>
            <person name="Hughes D.S."/>
            <person name="Lee S.F."/>
            <person name="Perry T."/>
            <person name="Stroehlein A.J."/>
            <person name="Ansell B.R."/>
            <person name="Breugelmans B."/>
            <person name="Hofmann A."/>
            <person name="Qu J."/>
            <person name="Dugan S."/>
            <person name="Lee S.L."/>
            <person name="Chao H."/>
            <person name="Dinh H."/>
            <person name="Han Y."/>
            <person name="Doddapaneni H.V."/>
            <person name="Worley K.C."/>
            <person name="Muzny D.M."/>
            <person name="Ioannidis P."/>
            <person name="Waterhouse R.M."/>
            <person name="Zdobnov E.M."/>
            <person name="James P.J."/>
            <person name="Bagnall N.H."/>
            <person name="Kotze A.C."/>
            <person name="Gibbs R.A."/>
            <person name="Richards S."/>
            <person name="Batterham P."/>
            <person name="Gasser R.B."/>
        </authorList>
    </citation>
    <scope>NUCLEOTIDE SEQUENCE [LARGE SCALE GENOMIC DNA]</scope>
    <source>
        <strain evidence="4 5">LS</strain>
        <tissue evidence="4">Full body</tissue>
    </source>
</reference>
<evidence type="ECO:0000256" key="2">
    <source>
        <dbReference type="SAM" id="SignalP"/>
    </source>
</evidence>
<evidence type="ECO:0000313" key="5">
    <source>
        <dbReference type="Proteomes" id="UP000037069"/>
    </source>
</evidence>
<proteinExistence type="predicted"/>
<dbReference type="PROSITE" id="PS00615">
    <property type="entry name" value="C_TYPE_LECTIN_1"/>
    <property type="match status" value="2"/>
</dbReference>
<dbReference type="CDD" id="cd00037">
    <property type="entry name" value="CLECT"/>
    <property type="match status" value="2"/>
</dbReference>
<evidence type="ECO:0000313" key="4">
    <source>
        <dbReference type="EMBL" id="KNC26279.1"/>
    </source>
</evidence>
<organism evidence="4 5">
    <name type="scientific">Lucilia cuprina</name>
    <name type="common">Green bottle fly</name>
    <name type="synonym">Australian sheep blowfly</name>
    <dbReference type="NCBI Taxonomy" id="7375"/>
    <lineage>
        <taxon>Eukaryota</taxon>
        <taxon>Metazoa</taxon>
        <taxon>Ecdysozoa</taxon>
        <taxon>Arthropoda</taxon>
        <taxon>Hexapoda</taxon>
        <taxon>Insecta</taxon>
        <taxon>Pterygota</taxon>
        <taxon>Neoptera</taxon>
        <taxon>Endopterygota</taxon>
        <taxon>Diptera</taxon>
        <taxon>Brachycera</taxon>
        <taxon>Muscomorpha</taxon>
        <taxon>Oestroidea</taxon>
        <taxon>Calliphoridae</taxon>
        <taxon>Luciliinae</taxon>
        <taxon>Lucilia</taxon>
    </lineage>
</organism>
<keyword evidence="2" id="KW-0732">Signal</keyword>
<dbReference type="PANTHER" id="PTHR22803">
    <property type="entry name" value="MANNOSE, PHOSPHOLIPASE, LECTIN RECEPTOR RELATED"/>
    <property type="match status" value="1"/>
</dbReference>
<keyword evidence="1" id="KW-1015">Disulfide bond</keyword>
<gene>
    <name evidence="4" type="ORF">FF38_01135</name>
</gene>
<dbReference type="EMBL" id="JRES01000997">
    <property type="protein sequence ID" value="KNC26279.1"/>
    <property type="molecule type" value="Genomic_DNA"/>
</dbReference>
<dbReference type="Proteomes" id="UP000037069">
    <property type="component" value="Unassembled WGS sequence"/>
</dbReference>
<evidence type="ECO:0000256" key="1">
    <source>
        <dbReference type="ARBA" id="ARBA00023157"/>
    </source>
</evidence>
<dbReference type="SUPFAM" id="SSF56436">
    <property type="entry name" value="C-type lectin-like"/>
    <property type="match status" value="2"/>
</dbReference>
<feature type="domain" description="C-type lectin" evidence="3">
    <location>
        <begin position="27"/>
        <end position="154"/>
    </location>
</feature>
<comment type="caution">
    <text evidence="4">The sequence shown here is derived from an EMBL/GenBank/DDBJ whole genome shotgun (WGS) entry which is preliminary data.</text>
</comment>
<sequence length="549" mass="64024">MKIVQVFVICCLLVGAVLGSPQLHKASDGREYLIETELKYNWYQAWHECARRDSQLVIIDNAAKNTAIIDLLKRVIGKSHNLWLGGNDEFSSSRYYKRPFFWSATGKQFTFSFWSDSNPDNYQNQEHCVHIWASKPLYQWNDVGCTNKMGFICEVNHYKETFNKVLEQKCDAIKKSTSGISIEFDQTKKQHLMEIDNKIQNIDRVGDDWKIKMQQLQNTTQTAVQKLLDEQQTTVKQLTEKMLKEVSDLNVELKKSATQINSQFGEKLNMLKTIALIFIISFALLHPTASTSPLHKANDGKEYLIETEPKYNWYQAWHECARRNLQLVAIETEAKNNAIIDLLKKVVGKPLNLWLGGNDEFSSNRDYNRPFFWSATGKQFTFTAWSPNNPDNDRKREHCVHFWESKPYLWNDIDCSNKMGFICEQNHYVETYNQEINQKCDAFKHSSLTIAHEYDQVFKQQLLEINHKIQSSNHVADDWKVEMQQLQNTTLVAVQKVLDDQHYMVKQLTEKLFQQVYNMNVELEKSSSDISAMFSEKLSVKENEINKIC</sequence>
<protein>
    <recommendedName>
        <fullName evidence="3">C-type lectin domain-containing protein</fullName>
    </recommendedName>
</protein>